<gene>
    <name evidence="1" type="ORF">Lh8105_09080</name>
</gene>
<reference evidence="2" key="1">
    <citation type="submission" date="2016-05" db="EMBL/GenBank/DDBJ databases">
        <title>Genome sequence of Lactobacillus helveticus FAM8105.</title>
        <authorList>
            <person name="Ahrens C."/>
            <person name="Schmid M."/>
        </authorList>
    </citation>
    <scope>NUCLEOTIDE SEQUENCE [LARGE SCALE GENOMIC DNA]</scope>
    <source>
        <strain evidence="2">FAM8105</strain>
    </source>
</reference>
<dbReference type="RefSeq" id="WP_101853979.1">
    <property type="nucleotide sequence ID" value="NZ_CP015496.1"/>
</dbReference>
<evidence type="ECO:0000313" key="1">
    <source>
        <dbReference type="EMBL" id="AUI74876.1"/>
    </source>
</evidence>
<dbReference type="Proteomes" id="UP000234562">
    <property type="component" value="Chromosome"/>
</dbReference>
<dbReference type="AlphaFoldDB" id="A0AAU8XVS3"/>
<organism evidence="1 2">
    <name type="scientific">Lactobacillus helveticus</name>
    <name type="common">Lactobacillus suntoryeus</name>
    <dbReference type="NCBI Taxonomy" id="1587"/>
    <lineage>
        <taxon>Bacteria</taxon>
        <taxon>Bacillati</taxon>
        <taxon>Bacillota</taxon>
        <taxon>Bacilli</taxon>
        <taxon>Lactobacillales</taxon>
        <taxon>Lactobacillaceae</taxon>
        <taxon>Lactobacillus</taxon>
    </lineage>
</organism>
<name>A0AAU8XVS3_LACHE</name>
<proteinExistence type="predicted"/>
<dbReference type="EMBL" id="CP015496">
    <property type="protein sequence ID" value="AUI74876.1"/>
    <property type="molecule type" value="Genomic_DNA"/>
</dbReference>
<sequence>MSWQKIRYFIFSLIQRKQLIDFLKLPTTGLSKNSQAYYAAYNYNSYMKMSKVKLSQKRLEVKIRIPETLDGIPLLEKNWPNIIDKISRLNLRRYTLSSDKTSDQYYYIIEGTRK</sequence>
<accession>A0AAU8XVS3</accession>
<evidence type="ECO:0000313" key="2">
    <source>
        <dbReference type="Proteomes" id="UP000234562"/>
    </source>
</evidence>
<protein>
    <submittedName>
        <fullName evidence="1">Uncharacterized protein</fullName>
    </submittedName>
</protein>